<accession>Q8B3Z5</accession>
<name>Q8B3Z5_9GAMA</name>
<protein>
    <submittedName>
        <fullName evidence="4">Capsid protein</fullName>
    </submittedName>
</protein>
<evidence type="ECO:0000256" key="3">
    <source>
        <dbReference type="ARBA" id="ARBA00022844"/>
    </source>
</evidence>
<keyword evidence="5" id="KW-1185">Reference proteome</keyword>
<evidence type="ECO:0000256" key="2">
    <source>
        <dbReference type="ARBA" id="ARBA00022562"/>
    </source>
</evidence>
<proteinExistence type="inferred from homology"/>
<dbReference type="EMBL" id="AY170316">
    <property type="protein sequence ID" value="AAO12330.1"/>
    <property type="molecule type" value="Genomic_DNA"/>
</dbReference>
<dbReference type="InterPro" id="IPR002690">
    <property type="entry name" value="Herpes_capsid_2"/>
</dbReference>
<keyword evidence="2" id="KW-1048">Host nucleus</keyword>
<reference evidence="4 5" key="1">
    <citation type="journal article" date="2003" name="Virology">
        <title>A novel porcine gammaherpesvirus.</title>
        <authorList>
            <person name="Chmielewicz B."/>
            <person name="Goltz M."/>
            <person name="Franz T."/>
            <person name="Bauer C."/>
            <person name="Brema S."/>
            <person name="Ellerbrok H."/>
            <person name="Beckmann S."/>
            <person name="Rziha H.J."/>
            <person name="Lahrmann K.H."/>
            <person name="Romero C."/>
            <person name="Ehlers B."/>
        </authorList>
    </citation>
    <scope>NUCLEOTIDE SEQUENCE [LARGE SCALE GENOMIC DNA]</scope>
    <source>
        <strain evidence="4">489</strain>
    </source>
</reference>
<keyword evidence="3" id="KW-0946">Virion</keyword>
<dbReference type="Pfam" id="PF01802">
    <property type="entry name" value="Herpes_V23"/>
    <property type="match status" value="1"/>
</dbReference>
<keyword evidence="1" id="KW-0167">Capsid protein</keyword>
<sequence>MFTDSKITISLTSRLYADEISKLQEKIGAVVPIEASHGIQNIQSLGLAAVANMGASSDYVLMFNYLSKCTLAVLDEVNTDSLILTKIQRDKAYQIKNVYQPFFQWSNNIQLCVMPPMFDKDLNSIELESNNYTIIFPAVVPVEVAHDALQKLLLYNIYSRVLINEPDPALMREVTTYCNYVTYLGVHYQLNIEANDASASLRLLDNLAMYLSIMTVLLPRGCTRLLTSLVRYGEHELLELFRRLVPDEMNVVNLERVSIYEDLTKLGMLMTYLQTLGAVFNLGPRLQVSLYVTESLLATCWCSD</sequence>
<dbReference type="GO" id="GO:0019028">
    <property type="term" value="C:viral capsid"/>
    <property type="evidence" value="ECO:0007669"/>
    <property type="project" value="UniProtKB-KW"/>
</dbReference>
<evidence type="ECO:0000313" key="4">
    <source>
        <dbReference type="EMBL" id="AAO12330.1"/>
    </source>
</evidence>
<dbReference type="Proteomes" id="UP000325694">
    <property type="component" value="Segment"/>
</dbReference>
<dbReference type="HAMAP" id="MF_04019">
    <property type="entry name" value="HSV_TRX2"/>
    <property type="match status" value="1"/>
</dbReference>
<evidence type="ECO:0000256" key="1">
    <source>
        <dbReference type="ARBA" id="ARBA00022561"/>
    </source>
</evidence>
<dbReference type="GO" id="GO:0005198">
    <property type="term" value="F:structural molecule activity"/>
    <property type="evidence" value="ECO:0007669"/>
    <property type="project" value="InterPro"/>
</dbReference>
<evidence type="ECO:0000313" key="5">
    <source>
        <dbReference type="Proteomes" id="UP000325694"/>
    </source>
</evidence>
<organism evidence="4 5">
    <name type="scientific">Suid gammaherpesvirus 5</name>
    <dbReference type="NCBI Taxonomy" id="1960251"/>
    <lineage>
        <taxon>Viruses</taxon>
        <taxon>Duplodnaviria</taxon>
        <taxon>Heunggongvirae</taxon>
        <taxon>Peploviricota</taxon>
        <taxon>Herviviricetes</taxon>
        <taxon>Herpesvirales</taxon>
        <taxon>Orthoherpesviridae</taxon>
        <taxon>Gammaherpesvirinae</taxon>
        <taxon>Macavirus</taxon>
        <taxon>Macavirus suidgamma5</taxon>
    </lineage>
</organism>